<evidence type="ECO:0000313" key="1">
    <source>
        <dbReference type="EMBL" id="CCJ74910.1"/>
    </source>
</evidence>
<dbReference type="AlphaFoldDB" id="K8A505"/>
<organism evidence="1 2">
    <name type="scientific">Cronobacter condimenti 1330</name>
    <dbReference type="NCBI Taxonomy" id="1073999"/>
    <lineage>
        <taxon>Bacteria</taxon>
        <taxon>Pseudomonadati</taxon>
        <taxon>Pseudomonadota</taxon>
        <taxon>Gammaproteobacteria</taxon>
        <taxon>Enterobacterales</taxon>
        <taxon>Enterobacteriaceae</taxon>
        <taxon>Cronobacter</taxon>
    </lineage>
</organism>
<gene>
    <name evidence="1" type="ORF">BN137_4316</name>
</gene>
<sequence>MDRLDQQSRGTLYFARQGTVDRMLRREMLLPSYTIRLLMCRLLEQVKRGAGIYAK</sequence>
<dbReference type="Proteomes" id="UP000009340">
    <property type="component" value="Unassembled WGS sequence"/>
</dbReference>
<name>K8A505_9ENTR</name>
<dbReference type="EMBL" id="CAKW01000154">
    <property type="protein sequence ID" value="CCJ74910.1"/>
    <property type="molecule type" value="Genomic_DNA"/>
</dbReference>
<evidence type="ECO:0000313" key="2">
    <source>
        <dbReference type="Proteomes" id="UP000009340"/>
    </source>
</evidence>
<accession>K8A505</accession>
<proteinExistence type="predicted"/>
<comment type="caution">
    <text evidence="1">The sequence shown here is derived from an EMBL/GenBank/DDBJ whole genome shotgun (WGS) entry which is preliminary data.</text>
</comment>
<protein>
    <submittedName>
        <fullName evidence="1">Uncharacterized protein</fullName>
    </submittedName>
</protein>
<reference evidence="1" key="1">
    <citation type="submission" date="2012-07" db="EMBL/GenBank/DDBJ databases">
        <authorList>
            <person name="Cummings C."/>
        </authorList>
    </citation>
    <scope>NUCLEOTIDE SEQUENCE</scope>
    <source>
        <strain evidence="1">1330</strain>
    </source>
</reference>